<dbReference type="InterPro" id="IPR007037">
    <property type="entry name" value="SIP_rossman_dom"/>
</dbReference>
<dbReference type="Gene3D" id="3.40.50.80">
    <property type="entry name" value="Nucleotide-binding domain of ferredoxin-NADP reductase (FNR) module"/>
    <property type="match status" value="1"/>
</dbReference>
<comment type="caution">
    <text evidence="2">The sequence shown here is derived from an EMBL/GenBank/DDBJ whole genome shotgun (WGS) entry which is preliminary data.</text>
</comment>
<name>A0ABP8K2C0_9ACTN</name>
<dbReference type="PANTHER" id="PTHR30157">
    <property type="entry name" value="FERRIC REDUCTASE, NADPH-DEPENDENT"/>
    <property type="match status" value="1"/>
</dbReference>
<evidence type="ECO:0000313" key="2">
    <source>
        <dbReference type="EMBL" id="GAA4399274.1"/>
    </source>
</evidence>
<dbReference type="Pfam" id="PF08021">
    <property type="entry name" value="FAD_binding_9"/>
    <property type="match status" value="1"/>
</dbReference>
<dbReference type="CDD" id="cd06193">
    <property type="entry name" value="siderophore_interacting"/>
    <property type="match status" value="1"/>
</dbReference>
<accession>A0ABP8K2C0</accession>
<evidence type="ECO:0000259" key="1">
    <source>
        <dbReference type="PROSITE" id="PS51384"/>
    </source>
</evidence>
<organism evidence="2 3">
    <name type="scientific">Tsukamurella soli</name>
    <dbReference type="NCBI Taxonomy" id="644556"/>
    <lineage>
        <taxon>Bacteria</taxon>
        <taxon>Bacillati</taxon>
        <taxon>Actinomycetota</taxon>
        <taxon>Actinomycetes</taxon>
        <taxon>Mycobacteriales</taxon>
        <taxon>Tsukamurellaceae</taxon>
        <taxon>Tsukamurella</taxon>
    </lineage>
</organism>
<dbReference type="PANTHER" id="PTHR30157:SF0">
    <property type="entry name" value="NADPH-DEPENDENT FERRIC-CHELATE REDUCTASE"/>
    <property type="match status" value="1"/>
</dbReference>
<dbReference type="InterPro" id="IPR039374">
    <property type="entry name" value="SIP_fam"/>
</dbReference>
<dbReference type="EMBL" id="BAABFR010000068">
    <property type="protein sequence ID" value="GAA4399274.1"/>
    <property type="molecule type" value="Genomic_DNA"/>
</dbReference>
<protein>
    <submittedName>
        <fullName evidence="2">Siderophore-interacting protein</fullName>
    </submittedName>
</protein>
<feature type="domain" description="FAD-binding FR-type" evidence="1">
    <location>
        <begin position="11"/>
        <end position="120"/>
    </location>
</feature>
<dbReference type="SUPFAM" id="SSF63380">
    <property type="entry name" value="Riboflavin synthase domain-like"/>
    <property type="match status" value="1"/>
</dbReference>
<dbReference type="Pfam" id="PF04954">
    <property type="entry name" value="SIP"/>
    <property type="match status" value="1"/>
</dbReference>
<gene>
    <name evidence="2" type="ORF">GCM10023147_36410</name>
</gene>
<dbReference type="InterPro" id="IPR039261">
    <property type="entry name" value="FNR_nucleotide-bd"/>
</dbReference>
<sequence length="234" mass="25705">MTGLILKALRADDYVFTVVSKERVNDHFHRIRFSGEGFLAGHPWYPTMWVRLWIPKSGAASADDDEGTLVQRGYTIVEPDGDEFTIEFAVHDGPAPRWAVDAEPGDTIGATLMGSNFDFPETPPTEYVLVGDAASLPAINSLLDAANAPARVFLEYQHEQERELPVRGGEVTWVPRTDRGAGLVDAVAAAGVRPDAFVWVAAESRATRESVKAAKRQATLAKTHVKSQAYWLDR</sequence>
<evidence type="ECO:0000313" key="3">
    <source>
        <dbReference type="Proteomes" id="UP001500635"/>
    </source>
</evidence>
<dbReference type="InterPro" id="IPR017927">
    <property type="entry name" value="FAD-bd_FR_type"/>
</dbReference>
<reference evidence="3" key="1">
    <citation type="journal article" date="2019" name="Int. J. Syst. Evol. Microbiol.">
        <title>The Global Catalogue of Microorganisms (GCM) 10K type strain sequencing project: providing services to taxonomists for standard genome sequencing and annotation.</title>
        <authorList>
            <consortium name="The Broad Institute Genomics Platform"/>
            <consortium name="The Broad Institute Genome Sequencing Center for Infectious Disease"/>
            <person name="Wu L."/>
            <person name="Ma J."/>
        </authorList>
    </citation>
    <scope>NUCLEOTIDE SEQUENCE [LARGE SCALE GENOMIC DNA]</scope>
    <source>
        <strain evidence="3">JCM 17688</strain>
    </source>
</reference>
<dbReference type="InterPro" id="IPR013113">
    <property type="entry name" value="SIP_FAD-bd"/>
</dbReference>
<dbReference type="InterPro" id="IPR017938">
    <property type="entry name" value="Riboflavin_synthase-like_b-brl"/>
</dbReference>
<dbReference type="Proteomes" id="UP001500635">
    <property type="component" value="Unassembled WGS sequence"/>
</dbReference>
<keyword evidence="3" id="KW-1185">Reference proteome</keyword>
<proteinExistence type="predicted"/>
<dbReference type="Gene3D" id="2.40.30.10">
    <property type="entry name" value="Translation factors"/>
    <property type="match status" value="1"/>
</dbReference>
<dbReference type="PROSITE" id="PS51384">
    <property type="entry name" value="FAD_FR"/>
    <property type="match status" value="1"/>
</dbReference>